<dbReference type="EMBL" id="HBFM01032549">
    <property type="protein sequence ID" value="CAD8791501.1"/>
    <property type="molecule type" value="Transcribed_RNA"/>
</dbReference>
<evidence type="ECO:0000256" key="3">
    <source>
        <dbReference type="PROSITE-ProRule" id="PRU00221"/>
    </source>
</evidence>
<sequence length="503" mass="53771">MASSTQEYYQSVTGSPVTSILFISFGIVIIIIGYLVLSSVLKLGRKLLKVISNSRLPRFKKPTPVVQKKNDDQAVPLPIKKEKTMALKDLIKVDKANKRAAVKGSKDSIHHQHEMFVSALKGHSDIVNALSWSSDGSSLVTACDDQTLRVFDTTDLSSKDPRVRRVNTSSRPTGVGFTSSGGLLVSLDDPPQTHVSFFAPNRSSKTTASNAAPFEETVTVKKIFDAKDQILKSVGVCPASFSSAAAYSGHGSGSGSASSSAGPAGGFIACLSTKKSVKVFDWTGKLLATLEPNSLKNHDLTVSADGRFLAVASFTSEVKVWEMTYVRGPSGSKEFKHVLKVMDLKGHRGQITSVALSPCGRRAATASLDGTLRIWNLDVRYSLGEDPKLLLTIPLPLGPGVSYKRMAYGANGIIAATAGDGRVQFLSAEKGDILDTVVAHDLPITALEWCPMPKVVLEKEEGEGEGKGGEAAAAAAAAAKKKNTKRWVLATASEDKRVRIWRL</sequence>
<dbReference type="Pfam" id="PF00400">
    <property type="entry name" value="WD40"/>
    <property type="match status" value="2"/>
</dbReference>
<dbReference type="SUPFAM" id="SSF50978">
    <property type="entry name" value="WD40 repeat-like"/>
    <property type="match status" value="1"/>
</dbReference>
<dbReference type="InterPro" id="IPR015943">
    <property type="entry name" value="WD40/YVTN_repeat-like_dom_sf"/>
</dbReference>
<dbReference type="PROSITE" id="PS50082">
    <property type="entry name" value="WD_REPEATS_2"/>
    <property type="match status" value="3"/>
</dbReference>
<keyword evidence="4" id="KW-0812">Transmembrane</keyword>
<name>A0A7S0VPH3_9CHLO</name>
<feature type="repeat" description="WD" evidence="3">
    <location>
        <begin position="489"/>
        <end position="503"/>
    </location>
</feature>
<dbReference type="PROSITE" id="PS50294">
    <property type="entry name" value="WD_REPEATS_REGION"/>
    <property type="match status" value="2"/>
</dbReference>
<evidence type="ECO:0008006" key="6">
    <source>
        <dbReference type="Google" id="ProtNLM"/>
    </source>
</evidence>
<evidence type="ECO:0000256" key="1">
    <source>
        <dbReference type="ARBA" id="ARBA00022574"/>
    </source>
</evidence>
<organism evidence="5">
    <name type="scientific">Polytomella parva</name>
    <dbReference type="NCBI Taxonomy" id="51329"/>
    <lineage>
        <taxon>Eukaryota</taxon>
        <taxon>Viridiplantae</taxon>
        <taxon>Chlorophyta</taxon>
        <taxon>core chlorophytes</taxon>
        <taxon>Chlorophyceae</taxon>
        <taxon>CS clade</taxon>
        <taxon>Chlamydomonadales</taxon>
        <taxon>Chlamydomonadaceae</taxon>
        <taxon>Polytomella</taxon>
    </lineage>
</organism>
<dbReference type="InterPro" id="IPR019775">
    <property type="entry name" value="WD40_repeat_CS"/>
</dbReference>
<dbReference type="SMART" id="SM00320">
    <property type="entry name" value="WD40"/>
    <property type="match status" value="5"/>
</dbReference>
<feature type="transmembrane region" description="Helical" evidence="4">
    <location>
        <begin position="20"/>
        <end position="41"/>
    </location>
</feature>
<dbReference type="InterPro" id="IPR036322">
    <property type="entry name" value="WD40_repeat_dom_sf"/>
</dbReference>
<reference evidence="5" key="1">
    <citation type="submission" date="2021-01" db="EMBL/GenBank/DDBJ databases">
        <authorList>
            <person name="Corre E."/>
            <person name="Pelletier E."/>
            <person name="Niang G."/>
            <person name="Scheremetjew M."/>
            <person name="Finn R."/>
            <person name="Kale V."/>
            <person name="Holt S."/>
            <person name="Cochrane G."/>
            <person name="Meng A."/>
            <person name="Brown T."/>
            <person name="Cohen L."/>
        </authorList>
    </citation>
    <scope>NUCLEOTIDE SEQUENCE</scope>
    <source>
        <strain evidence="5">SAG 63-3</strain>
    </source>
</reference>
<keyword evidence="4" id="KW-0472">Membrane</keyword>
<dbReference type="AlphaFoldDB" id="A0A7S0VPH3"/>
<keyword evidence="4" id="KW-1133">Transmembrane helix</keyword>
<keyword evidence="2" id="KW-0677">Repeat</keyword>
<dbReference type="PANTHER" id="PTHR45282">
    <property type="entry name" value="OS03G0858400 PROTEIN"/>
    <property type="match status" value="1"/>
</dbReference>
<dbReference type="Gene3D" id="2.130.10.10">
    <property type="entry name" value="YVTN repeat-like/Quinoprotein amine dehydrogenase"/>
    <property type="match status" value="3"/>
</dbReference>
<gene>
    <name evidence="5" type="ORF">PPAR00522_LOCUS21298</name>
</gene>
<dbReference type="PROSITE" id="PS00678">
    <property type="entry name" value="WD_REPEATS_1"/>
    <property type="match status" value="1"/>
</dbReference>
<evidence type="ECO:0000313" key="5">
    <source>
        <dbReference type="EMBL" id="CAD8791501.1"/>
    </source>
</evidence>
<dbReference type="InterPro" id="IPR001680">
    <property type="entry name" value="WD40_rpt"/>
</dbReference>
<accession>A0A7S0VPH3</accession>
<evidence type="ECO:0000256" key="4">
    <source>
        <dbReference type="SAM" id="Phobius"/>
    </source>
</evidence>
<evidence type="ECO:0000256" key="2">
    <source>
        <dbReference type="ARBA" id="ARBA00022737"/>
    </source>
</evidence>
<proteinExistence type="predicted"/>
<feature type="repeat" description="WD" evidence="3">
    <location>
        <begin position="344"/>
        <end position="378"/>
    </location>
</feature>
<dbReference type="PANTHER" id="PTHR45282:SF2">
    <property type="entry name" value="OS03G0858400 PROTEIN"/>
    <property type="match status" value="1"/>
</dbReference>
<feature type="repeat" description="WD" evidence="3">
    <location>
        <begin position="120"/>
        <end position="152"/>
    </location>
</feature>
<protein>
    <recommendedName>
        <fullName evidence="6">Anaphase-promoting complex subunit 4 WD40 domain-containing protein</fullName>
    </recommendedName>
</protein>
<keyword evidence="1 3" id="KW-0853">WD repeat</keyword>